<dbReference type="PANTHER" id="PTHR43788">
    <property type="entry name" value="DNA2/NAM7 HELICASE FAMILY MEMBER"/>
    <property type="match status" value="1"/>
</dbReference>
<evidence type="ECO:0000256" key="2">
    <source>
        <dbReference type="ARBA" id="ARBA00007913"/>
    </source>
</evidence>
<evidence type="ECO:0000313" key="13">
    <source>
        <dbReference type="Proteomes" id="UP000027981"/>
    </source>
</evidence>
<dbReference type="InterPro" id="IPR003593">
    <property type="entry name" value="AAA+_ATPase"/>
</dbReference>
<feature type="coiled-coil region" evidence="9">
    <location>
        <begin position="19"/>
        <end position="46"/>
    </location>
</feature>
<dbReference type="InterPro" id="IPR048761">
    <property type="entry name" value="SMUBP-2_HCS1_1B"/>
</dbReference>
<keyword evidence="9" id="KW-0175">Coiled coil</keyword>
<dbReference type="InterPro" id="IPR004483">
    <property type="entry name" value="SMUBP-2/Hcs1-like"/>
</dbReference>
<dbReference type="GO" id="GO:0005524">
    <property type="term" value="F:ATP binding"/>
    <property type="evidence" value="ECO:0007669"/>
    <property type="project" value="UniProtKB-KW"/>
</dbReference>
<evidence type="ECO:0000256" key="5">
    <source>
        <dbReference type="ARBA" id="ARBA00022741"/>
    </source>
</evidence>
<dbReference type="GO" id="GO:0016787">
    <property type="term" value="F:hydrolase activity"/>
    <property type="evidence" value="ECO:0007669"/>
    <property type="project" value="UniProtKB-KW"/>
</dbReference>
<keyword evidence="8" id="KW-0067">ATP-binding</keyword>
<dbReference type="Proteomes" id="UP000027981">
    <property type="component" value="Chromosome"/>
</dbReference>
<dbReference type="CDD" id="cd18808">
    <property type="entry name" value="SF1_C_Upf1"/>
    <property type="match status" value="1"/>
</dbReference>
<comment type="subcellular location">
    <subcellularLocation>
        <location evidence="1">Cytoplasm</location>
    </subcellularLocation>
</comment>
<dbReference type="GeneID" id="24841338"/>
<evidence type="ECO:0000256" key="9">
    <source>
        <dbReference type="SAM" id="Coils"/>
    </source>
</evidence>
<dbReference type="GO" id="GO:0005737">
    <property type="term" value="C:cytoplasm"/>
    <property type="evidence" value="ECO:0007669"/>
    <property type="project" value="UniProtKB-SubCell"/>
</dbReference>
<dbReference type="Pfam" id="PF13087">
    <property type="entry name" value="AAA_12"/>
    <property type="match status" value="1"/>
</dbReference>
<dbReference type="InterPro" id="IPR014001">
    <property type="entry name" value="Helicase_ATP-bd"/>
</dbReference>
<dbReference type="EC" id="3.6.4.12" evidence="3"/>
<feature type="domain" description="Helicase ATP-binding" evidence="11">
    <location>
        <begin position="176"/>
        <end position="467"/>
    </location>
</feature>
<dbReference type="CDD" id="cd18044">
    <property type="entry name" value="DEXXQc_SMUBP2"/>
    <property type="match status" value="1"/>
</dbReference>
<dbReference type="Pfam" id="PF21138">
    <property type="entry name" value="SMUBP-2_HCS1_1B"/>
    <property type="match status" value="1"/>
</dbReference>
<evidence type="ECO:0000256" key="4">
    <source>
        <dbReference type="ARBA" id="ARBA00022490"/>
    </source>
</evidence>
<gene>
    <name evidence="12" type="ORF">PAP_01020</name>
</gene>
<keyword evidence="13" id="KW-1185">Reference proteome</keyword>
<reference evidence="13" key="1">
    <citation type="submission" date="2013-06" db="EMBL/GenBank/DDBJ databases">
        <title>Complete Genome Sequence of Hyperthermophilic Palaeococcus pacificus DY20341T, Isolated from a Deep-Sea Hydrothermal Sediments.</title>
        <authorList>
            <person name="Zeng X."/>
            <person name="Shao Z."/>
        </authorList>
    </citation>
    <scope>NUCLEOTIDE SEQUENCE [LARGE SCALE GENOMIC DNA]</scope>
    <source>
        <strain evidence="13">DY20341</strain>
    </source>
</reference>
<dbReference type="HOGENOM" id="CLU_001666_8_2_2"/>
<evidence type="ECO:0000256" key="1">
    <source>
        <dbReference type="ARBA" id="ARBA00004496"/>
    </source>
</evidence>
<dbReference type="GO" id="GO:0003677">
    <property type="term" value="F:DNA binding"/>
    <property type="evidence" value="ECO:0007669"/>
    <property type="project" value="InterPro"/>
</dbReference>
<evidence type="ECO:0000313" key="12">
    <source>
        <dbReference type="EMBL" id="AIF68646.1"/>
    </source>
</evidence>
<dbReference type="AlphaFoldDB" id="A0A075LRD2"/>
<evidence type="ECO:0000256" key="6">
    <source>
        <dbReference type="ARBA" id="ARBA00022801"/>
    </source>
</evidence>
<evidence type="ECO:0000256" key="8">
    <source>
        <dbReference type="ARBA" id="ARBA00022840"/>
    </source>
</evidence>
<dbReference type="STRING" id="1343739.PAP_01020"/>
<dbReference type="InterPro" id="IPR041677">
    <property type="entry name" value="DNA2/NAM7_AAA_11"/>
</dbReference>
<dbReference type="GO" id="GO:0043139">
    <property type="term" value="F:5'-3' DNA helicase activity"/>
    <property type="evidence" value="ECO:0007669"/>
    <property type="project" value="TreeGrafter"/>
</dbReference>
<comment type="similarity">
    <text evidence="2">Belongs to the DNA2/NAM7 helicase family.</text>
</comment>
<proteinExistence type="inferred from homology"/>
<keyword evidence="6" id="KW-0378">Hydrolase</keyword>
<name>A0A075LRD2_9EURY</name>
<dbReference type="FunFam" id="3.40.50.300:FF:000326">
    <property type="entry name" value="P-loop containing nucleoside triphosphate hydrolase"/>
    <property type="match status" value="1"/>
</dbReference>
<sequence>MMKFRNYEEYSRHFSKLIQLEREEEMKQHREEIEKLSGEKREKLGRAVLHLNGKDVGRGLGGSYLVKFGRKSFPETEISIGDLVIVSRGKPKKDDPQGTVVEKGKNFLIVAFDKKPPRWVYGRELRLDLYANDITFQRMLEALKVFKREEFSKIRGVILGGKSPSFRPLRSKIEFLNKDLNPSQKMAVKRSLEAQELFLIHGPPGTGKTTTLVESIIQHVRKGYKVLAAADSNVAVDNLVEKLAGYGIKVVRIGNPARVSKSLLEHTLDYLVQYEESFKKSEEIWEKIDKLREEQRKYTKPTPQWRRGLSDEQIKSLARSGRSSRGVPLRRLQEMARWLELQERINALVKKARALEMNAVSKILDSAQVVCSTNSTAGSEILFGRKFDVVFIDEATQAVEPSCLIPITKGKKIVMAGDHKQLPPTILSEKAKPLEYTLFERLLDVYGENIKELLRVQYRMNEKIMEFPNKEFYGGLLMAHPSVARHTLEDFNLKLSGLEDADEWLKKSLTPAQPVSFIDTFGKCRERKRRGSTSWENPGEARIVEEIVRKLLEIGLKAEHIGVITPYDDQVDVLRRKLGKIDGLEIKSVDGYQGREKEVIVISFVRSNDRGEIGFLKDLRRLNVAITRAKRKLIMVGDSKTLSNNGVYRRLIEHVKDMGGYVDFS</sequence>
<dbReference type="Gene3D" id="3.40.50.300">
    <property type="entry name" value="P-loop containing nucleotide triphosphate hydrolases"/>
    <property type="match status" value="2"/>
</dbReference>
<dbReference type="RefSeq" id="WP_236626998.1">
    <property type="nucleotide sequence ID" value="NZ_CP006019.1"/>
</dbReference>
<reference evidence="12 13" key="2">
    <citation type="journal article" date="2015" name="Genome Announc.">
        <title>Complete Genome Sequence of Hyperthermophilic Piezophilic Archaeon Palaeococcus pacificus DY20341T, Isolated from Deep-Sea Hydrothermal Sediments.</title>
        <authorList>
            <person name="Zeng X."/>
            <person name="Jebbar M."/>
            <person name="Shao Z."/>
        </authorList>
    </citation>
    <scope>NUCLEOTIDE SEQUENCE [LARGE SCALE GENOMIC DNA]</scope>
    <source>
        <strain evidence="12 13">DY20341</strain>
    </source>
</reference>
<evidence type="ECO:0000256" key="7">
    <source>
        <dbReference type="ARBA" id="ARBA00022806"/>
    </source>
</evidence>
<dbReference type="eggNOG" id="arCOG00792">
    <property type="taxonomic scope" value="Archaea"/>
</dbReference>
<organism evidence="12 13">
    <name type="scientific">Palaeococcus pacificus DY20341</name>
    <dbReference type="NCBI Taxonomy" id="1343739"/>
    <lineage>
        <taxon>Archaea</taxon>
        <taxon>Methanobacteriati</taxon>
        <taxon>Methanobacteriota</taxon>
        <taxon>Thermococci</taxon>
        <taxon>Thermococcales</taxon>
        <taxon>Thermococcaceae</taxon>
        <taxon>Palaeococcus</taxon>
    </lineage>
</organism>
<dbReference type="InterPro" id="IPR041679">
    <property type="entry name" value="DNA2/NAM7-like_C"/>
</dbReference>
<keyword evidence="4" id="KW-0963">Cytoplasm</keyword>
<protein>
    <recommendedName>
        <fullName evidence="3">DNA helicase</fullName>
        <ecNumber evidence="3">3.6.4.12</ecNumber>
    </recommendedName>
</protein>
<dbReference type="SUPFAM" id="SSF52540">
    <property type="entry name" value="P-loop containing nucleoside triphosphate hydrolases"/>
    <property type="match status" value="1"/>
</dbReference>
<keyword evidence="7" id="KW-0347">Helicase</keyword>
<dbReference type="NCBIfam" id="TIGR00376">
    <property type="entry name" value="IGHMBP2 family helicase"/>
    <property type="match status" value="1"/>
</dbReference>
<dbReference type="EMBL" id="CP006019">
    <property type="protein sequence ID" value="AIF68646.1"/>
    <property type="molecule type" value="Genomic_DNA"/>
</dbReference>
<dbReference type="InterPro" id="IPR047187">
    <property type="entry name" value="SF1_C_Upf1"/>
</dbReference>
<dbReference type="KEGG" id="ppac:PAP_01020"/>
<dbReference type="GO" id="GO:0003723">
    <property type="term" value="F:RNA binding"/>
    <property type="evidence" value="ECO:0007669"/>
    <property type="project" value="InterPro"/>
</dbReference>
<keyword evidence="5" id="KW-0547">Nucleotide-binding</keyword>
<dbReference type="Gene3D" id="2.40.30.270">
    <property type="match status" value="1"/>
</dbReference>
<feature type="domain" description="AAA+ ATPase" evidence="10">
    <location>
        <begin position="194"/>
        <end position="449"/>
    </location>
</feature>
<dbReference type="InterPro" id="IPR027417">
    <property type="entry name" value="P-loop_NTPase"/>
</dbReference>
<accession>A0A075LRD2</accession>
<dbReference type="SMART" id="SM00382">
    <property type="entry name" value="AAA"/>
    <property type="match status" value="1"/>
</dbReference>
<dbReference type="GO" id="GO:0005694">
    <property type="term" value="C:chromosome"/>
    <property type="evidence" value="ECO:0007669"/>
    <property type="project" value="UniProtKB-ARBA"/>
</dbReference>
<dbReference type="Pfam" id="PF13086">
    <property type="entry name" value="AAA_11"/>
    <property type="match status" value="1"/>
</dbReference>
<evidence type="ECO:0000259" key="10">
    <source>
        <dbReference type="SMART" id="SM00382"/>
    </source>
</evidence>
<evidence type="ECO:0000256" key="3">
    <source>
        <dbReference type="ARBA" id="ARBA00012551"/>
    </source>
</evidence>
<dbReference type="SMART" id="SM00487">
    <property type="entry name" value="DEXDc"/>
    <property type="match status" value="1"/>
</dbReference>
<dbReference type="PANTHER" id="PTHR43788:SF8">
    <property type="entry name" value="DNA-BINDING PROTEIN SMUBP-2"/>
    <property type="match status" value="1"/>
</dbReference>
<dbReference type="InterPro" id="IPR050534">
    <property type="entry name" value="Coronavir_polyprotein_1ab"/>
</dbReference>
<evidence type="ECO:0000259" key="11">
    <source>
        <dbReference type="SMART" id="SM00487"/>
    </source>
</evidence>